<dbReference type="EMBL" id="FMZL01000010">
    <property type="protein sequence ID" value="SDC34176.1"/>
    <property type="molecule type" value="Genomic_DNA"/>
</dbReference>
<dbReference type="Gene3D" id="3.40.50.300">
    <property type="entry name" value="P-loop containing nucleotide triphosphate hydrolases"/>
    <property type="match status" value="1"/>
</dbReference>
<sequence>MSSGPARPGAPAVPKVLAGLAQQPRVQEFLAAAIDEGRLSHAYLFLGAPGSGMLEAAYAVAQARVCPNGGDGTCDECIRVAHRTHPDVHYLSPQSVTGYLVGQIRELIADVVLAPIRAAGKVYILDNAGLLRGAAANALLKTLEEPPDGVTFILIARSAASVLPTIVSRCQQIPFQIVSPGAAEHAVELMSGIGGAEARIALAVTHTPEAAAQFLASSGRREARRLVVRTLGELARDDSWDVLTSARRIVEAARAPLADVKSEQEAALGESADYLGKAALRQVEDSNKRELTARERSGMMETIAAADSLLRDVLLRCEGVGEPIVNEDAADIVDRLAAGTTTEGVVRALAATSRAADDISHNVTPQLAIEVMLLGVKEALSCPPY</sequence>
<protein>
    <submittedName>
        <fullName evidence="1">DNA polymerase-3 subunit delta</fullName>
    </submittedName>
</protein>
<dbReference type="InterPro" id="IPR050238">
    <property type="entry name" value="DNA_Rep/Repair_Clamp_Loader"/>
</dbReference>
<dbReference type="SUPFAM" id="SSF52540">
    <property type="entry name" value="P-loop containing nucleoside triphosphate hydrolases"/>
    <property type="match status" value="1"/>
</dbReference>
<gene>
    <name evidence="1" type="ORF">SAMN04487824_1107</name>
</gene>
<dbReference type="PANTHER" id="PTHR11669:SF8">
    <property type="entry name" value="DNA POLYMERASE III SUBUNIT DELTA"/>
    <property type="match status" value="1"/>
</dbReference>
<dbReference type="RefSeq" id="WP_090846361.1">
    <property type="nucleotide sequence ID" value="NZ_FMZL01000010.1"/>
</dbReference>
<evidence type="ECO:0000313" key="1">
    <source>
        <dbReference type="EMBL" id="SDC34176.1"/>
    </source>
</evidence>
<accession>A0A1G6KUX9</accession>
<dbReference type="GO" id="GO:0006261">
    <property type="term" value="P:DNA-templated DNA replication"/>
    <property type="evidence" value="ECO:0007669"/>
    <property type="project" value="TreeGrafter"/>
</dbReference>
<dbReference type="AlphaFoldDB" id="A0A1G6KUX9"/>
<dbReference type="PANTHER" id="PTHR11669">
    <property type="entry name" value="REPLICATION FACTOR C / DNA POLYMERASE III GAMMA-TAU SUBUNIT"/>
    <property type="match status" value="1"/>
</dbReference>
<reference evidence="2" key="1">
    <citation type="submission" date="2016-10" db="EMBL/GenBank/DDBJ databases">
        <authorList>
            <person name="Varghese N."/>
            <person name="Submissions S."/>
        </authorList>
    </citation>
    <scope>NUCLEOTIDE SEQUENCE [LARGE SCALE GENOMIC DNA]</scope>
    <source>
        <strain evidence="2">DSM 22619</strain>
    </source>
</reference>
<proteinExistence type="predicted"/>
<organism evidence="1 2">
    <name type="scientific">Parafannyhessea umbonata</name>
    <dbReference type="NCBI Taxonomy" id="604330"/>
    <lineage>
        <taxon>Bacteria</taxon>
        <taxon>Bacillati</taxon>
        <taxon>Actinomycetota</taxon>
        <taxon>Coriobacteriia</taxon>
        <taxon>Coriobacteriales</taxon>
        <taxon>Atopobiaceae</taxon>
        <taxon>Parafannyhessea</taxon>
    </lineage>
</organism>
<name>A0A1G6KUX9_9ACTN</name>
<dbReference type="Proteomes" id="UP000198528">
    <property type="component" value="Unassembled WGS sequence"/>
</dbReference>
<dbReference type="Pfam" id="PF13177">
    <property type="entry name" value="DNA_pol3_delta2"/>
    <property type="match status" value="1"/>
</dbReference>
<keyword evidence="2" id="KW-1185">Reference proteome</keyword>
<dbReference type="STRING" id="604330.SAMN04489857_1495"/>
<dbReference type="InterPro" id="IPR027417">
    <property type="entry name" value="P-loop_NTPase"/>
</dbReference>
<evidence type="ECO:0000313" key="2">
    <source>
        <dbReference type="Proteomes" id="UP000198528"/>
    </source>
</evidence>